<dbReference type="InterPro" id="IPR050595">
    <property type="entry name" value="Bact_response_regulator"/>
</dbReference>
<dbReference type="Proteomes" id="UP000008080">
    <property type="component" value="Chromosome"/>
</dbReference>
<keyword evidence="1 2" id="KW-0597">Phosphoprotein</keyword>
<accession>Q6MM23</accession>
<dbReference type="KEGG" id="bba:Bd1825"/>
<evidence type="ECO:0000313" key="4">
    <source>
        <dbReference type="EMBL" id="CAE79683.1"/>
    </source>
</evidence>
<evidence type="ECO:0000256" key="1">
    <source>
        <dbReference type="ARBA" id="ARBA00022553"/>
    </source>
</evidence>
<dbReference type="Gene3D" id="3.40.50.2300">
    <property type="match status" value="1"/>
</dbReference>
<proteinExistence type="predicted"/>
<dbReference type="SMART" id="SM00448">
    <property type="entry name" value="REC"/>
    <property type="match status" value="1"/>
</dbReference>
<dbReference type="GO" id="GO:0000160">
    <property type="term" value="P:phosphorelay signal transduction system"/>
    <property type="evidence" value="ECO:0007669"/>
    <property type="project" value="InterPro"/>
</dbReference>
<dbReference type="PANTHER" id="PTHR44591:SF25">
    <property type="entry name" value="CHEMOTAXIS TWO-COMPONENT RESPONSE REGULATOR"/>
    <property type="match status" value="1"/>
</dbReference>
<dbReference type="Pfam" id="PF00072">
    <property type="entry name" value="Response_reg"/>
    <property type="match status" value="1"/>
</dbReference>
<dbReference type="InterPro" id="IPR001789">
    <property type="entry name" value="Sig_transdc_resp-reg_receiver"/>
</dbReference>
<feature type="modified residue" description="4-aspartylphosphate" evidence="2">
    <location>
        <position position="75"/>
    </location>
</feature>
<organism evidence="4 5">
    <name type="scientific">Bdellovibrio bacteriovorus (strain ATCC 15356 / DSM 50701 / NCIMB 9529 / HD100)</name>
    <dbReference type="NCBI Taxonomy" id="264462"/>
    <lineage>
        <taxon>Bacteria</taxon>
        <taxon>Pseudomonadati</taxon>
        <taxon>Bdellovibrionota</taxon>
        <taxon>Bdellovibrionia</taxon>
        <taxon>Bdellovibrionales</taxon>
        <taxon>Pseudobdellovibrionaceae</taxon>
        <taxon>Bdellovibrio</taxon>
    </lineage>
</organism>
<evidence type="ECO:0000259" key="3">
    <source>
        <dbReference type="PROSITE" id="PS50110"/>
    </source>
</evidence>
<dbReference type="STRING" id="264462.Bd1825"/>
<dbReference type="eggNOG" id="COG3706">
    <property type="taxonomic scope" value="Bacteria"/>
</dbReference>
<protein>
    <submittedName>
        <fullName evidence="4">Chemotaxis protein CheY</fullName>
    </submittedName>
</protein>
<gene>
    <name evidence="4" type="primary">cheY</name>
    <name evidence="4" type="ordered locus">Bd1825</name>
</gene>
<keyword evidence="5" id="KW-1185">Reference proteome</keyword>
<reference evidence="4 5" key="1">
    <citation type="journal article" date="2004" name="Science">
        <title>A predator unmasked: life cycle of Bdellovibrio bacteriovorus from a genomic perspective.</title>
        <authorList>
            <person name="Rendulic S."/>
            <person name="Jagtap P."/>
            <person name="Rosinus A."/>
            <person name="Eppinger M."/>
            <person name="Baar C."/>
            <person name="Lanz C."/>
            <person name="Keller H."/>
            <person name="Lambert C."/>
            <person name="Evans K.J."/>
            <person name="Goesmann A."/>
            <person name="Meyer F."/>
            <person name="Sockett R.E."/>
            <person name="Schuster S.C."/>
        </authorList>
    </citation>
    <scope>NUCLEOTIDE SEQUENCE [LARGE SCALE GENOMIC DNA]</scope>
    <source>
        <strain evidence="5">ATCC 15356 / DSM 50701 / NCIMB 9529 / HD100</strain>
    </source>
</reference>
<dbReference type="AlphaFoldDB" id="Q6MM23"/>
<evidence type="ECO:0000256" key="2">
    <source>
        <dbReference type="PROSITE-ProRule" id="PRU00169"/>
    </source>
</evidence>
<dbReference type="InterPro" id="IPR011006">
    <property type="entry name" value="CheY-like_superfamily"/>
</dbReference>
<dbReference type="SUPFAM" id="SSF52172">
    <property type="entry name" value="CheY-like"/>
    <property type="match status" value="1"/>
</dbReference>
<dbReference type="HOGENOM" id="CLU_000445_69_12_7"/>
<name>Q6MM23_BDEBA</name>
<dbReference type="EMBL" id="BX842651">
    <property type="protein sequence ID" value="CAE79683.1"/>
    <property type="molecule type" value="Genomic_DNA"/>
</dbReference>
<evidence type="ECO:0000313" key="5">
    <source>
        <dbReference type="Proteomes" id="UP000008080"/>
    </source>
</evidence>
<feature type="domain" description="Response regulatory" evidence="3">
    <location>
        <begin position="20"/>
        <end position="142"/>
    </location>
</feature>
<dbReference type="PROSITE" id="PS50110">
    <property type="entry name" value="RESPONSE_REGULATORY"/>
    <property type="match status" value="1"/>
</dbReference>
<dbReference type="PANTHER" id="PTHR44591">
    <property type="entry name" value="STRESS RESPONSE REGULATOR PROTEIN 1"/>
    <property type="match status" value="1"/>
</dbReference>
<sequence length="154" mass="17063">MRILHSFQYSGDIMFPTNTKFLVVDDFATMRKIIKKVLNELGYTNVEEADDGKTALPMIQAAHDAGQPYGFVISDWNMPGMQGIDLLKACKADPRTKSVPFMLVTAESEQKHILEAAKAGVSDYVVKPFNSATLKGKMERVWAKHNPATQAKAS</sequence>